<evidence type="ECO:0000313" key="3">
    <source>
        <dbReference type="Proteomes" id="UP000323505"/>
    </source>
</evidence>
<dbReference type="SUPFAM" id="SSF56112">
    <property type="entry name" value="Protein kinase-like (PK-like)"/>
    <property type="match status" value="1"/>
</dbReference>
<protein>
    <submittedName>
        <fullName evidence="2">Aminoglycoside phosphotransferase family protein</fullName>
    </submittedName>
</protein>
<feature type="domain" description="Aminoglycoside phosphotransferase" evidence="1">
    <location>
        <begin position="33"/>
        <end position="257"/>
    </location>
</feature>
<dbReference type="EMBL" id="VSRQ01000001">
    <property type="protein sequence ID" value="TYK53182.1"/>
    <property type="molecule type" value="Genomic_DNA"/>
</dbReference>
<dbReference type="Gene3D" id="3.90.1200.10">
    <property type="match status" value="1"/>
</dbReference>
<organism evidence="2 3">
    <name type="scientific">Actinomadura decatromicini</name>
    <dbReference type="NCBI Taxonomy" id="2604572"/>
    <lineage>
        <taxon>Bacteria</taxon>
        <taxon>Bacillati</taxon>
        <taxon>Actinomycetota</taxon>
        <taxon>Actinomycetes</taxon>
        <taxon>Streptosporangiales</taxon>
        <taxon>Thermomonosporaceae</taxon>
        <taxon>Actinomadura</taxon>
    </lineage>
</organism>
<dbReference type="Pfam" id="PF01636">
    <property type="entry name" value="APH"/>
    <property type="match status" value="1"/>
</dbReference>
<dbReference type="RefSeq" id="WP_148757768.1">
    <property type="nucleotide sequence ID" value="NZ_VSRQ01000001.1"/>
</dbReference>
<dbReference type="AlphaFoldDB" id="A0A5D3FYS4"/>
<dbReference type="InterPro" id="IPR051678">
    <property type="entry name" value="AGP_Transferase"/>
</dbReference>
<sequence length="294" mass="31834">MHDDEVDIDADLVERLIRGQFPEWADLPVRRLDSGGTVNAIYRLGGTLTVRLPLTAGGVKALRWERRWLDRLAPALPVAIPSLVAEGRPAGGYPFAWSVHRWIPGETPVEGRLTEAEPLARDLAAFVTALRRVGAAGAPTAHRGGPLADLDAATRDAIEDLRRTDEPFDADAALATWEAALAAPPWSDAPQWVHADLMPSNLLVARGRLTAVLDFSTGGVGDPACDLIPAWNLLPAPARRVFRDEVGLDDAAWTRGRGRALSMALIQLPYYRATNHVISANARHVIRETCAGIP</sequence>
<dbReference type="CDD" id="cd05155">
    <property type="entry name" value="APH_ChoK_like_1"/>
    <property type="match status" value="1"/>
</dbReference>
<dbReference type="PANTHER" id="PTHR21310:SF42">
    <property type="entry name" value="BIFUNCTIONAL AAC_APH"/>
    <property type="match status" value="1"/>
</dbReference>
<dbReference type="Proteomes" id="UP000323505">
    <property type="component" value="Unassembled WGS sequence"/>
</dbReference>
<reference evidence="2 3" key="1">
    <citation type="submission" date="2019-08" db="EMBL/GenBank/DDBJ databases">
        <title>Actinomadura sp. nov. CYP1-5 isolated from mountain soil.</title>
        <authorList>
            <person name="Songsumanus A."/>
            <person name="Kuncharoen N."/>
            <person name="Kudo T."/>
            <person name="Yuki M."/>
            <person name="Igarashi Y."/>
            <person name="Tanasupawat S."/>
        </authorList>
    </citation>
    <scope>NUCLEOTIDE SEQUENCE [LARGE SCALE GENOMIC DNA]</scope>
    <source>
        <strain evidence="2 3">CYP1-5</strain>
    </source>
</reference>
<dbReference type="Gene3D" id="3.30.200.20">
    <property type="entry name" value="Phosphorylase Kinase, domain 1"/>
    <property type="match status" value="1"/>
</dbReference>
<dbReference type="PANTHER" id="PTHR21310">
    <property type="entry name" value="AMINOGLYCOSIDE PHOSPHOTRANSFERASE-RELATED-RELATED"/>
    <property type="match status" value="1"/>
</dbReference>
<comment type="caution">
    <text evidence="2">The sequence shown here is derived from an EMBL/GenBank/DDBJ whole genome shotgun (WGS) entry which is preliminary data.</text>
</comment>
<proteinExistence type="predicted"/>
<dbReference type="InterPro" id="IPR002575">
    <property type="entry name" value="Aminoglycoside_PTrfase"/>
</dbReference>
<evidence type="ECO:0000259" key="1">
    <source>
        <dbReference type="Pfam" id="PF01636"/>
    </source>
</evidence>
<accession>A0A5D3FYS4</accession>
<dbReference type="InterPro" id="IPR011009">
    <property type="entry name" value="Kinase-like_dom_sf"/>
</dbReference>
<keyword evidence="2" id="KW-0808">Transferase</keyword>
<gene>
    <name evidence="2" type="ORF">FXF68_05540</name>
</gene>
<evidence type="ECO:0000313" key="2">
    <source>
        <dbReference type="EMBL" id="TYK53182.1"/>
    </source>
</evidence>
<name>A0A5D3FYS4_9ACTN</name>
<dbReference type="GO" id="GO:0016740">
    <property type="term" value="F:transferase activity"/>
    <property type="evidence" value="ECO:0007669"/>
    <property type="project" value="UniProtKB-KW"/>
</dbReference>
<keyword evidence="3" id="KW-1185">Reference proteome</keyword>